<evidence type="ECO:0000313" key="1">
    <source>
        <dbReference type="EMBL" id="NAW11316.1"/>
    </source>
</evidence>
<dbReference type="Pfam" id="PF11112">
    <property type="entry name" value="PyocinActivator"/>
    <property type="match status" value="1"/>
</dbReference>
<protein>
    <submittedName>
        <fullName evidence="1">Pyocin activator protein PrtN</fullName>
    </submittedName>
</protein>
<gene>
    <name evidence="1" type="ORF">GRB80_00430</name>
</gene>
<reference evidence="1 2" key="1">
    <citation type="submission" date="2019-12" db="EMBL/GenBank/DDBJ databases">
        <title>Draft genome sequencing of Halomonas icarensis D1-1.</title>
        <authorList>
            <person name="Pandiyan K."/>
            <person name="Kushwaha P."/>
            <person name="Gowdham M."/>
            <person name="Chakdar H."/>
            <person name="Singh A."/>
            <person name="Kumar M."/>
            <person name="Saxena A.K."/>
        </authorList>
    </citation>
    <scope>NUCLEOTIDE SEQUENCE [LARGE SCALE GENOMIC DNA]</scope>
    <source>
        <strain evidence="1 2">D1-1</strain>
    </source>
</reference>
<keyword evidence="2" id="KW-1185">Reference proteome</keyword>
<dbReference type="EMBL" id="WUTS01000001">
    <property type="protein sequence ID" value="NAW11316.1"/>
    <property type="molecule type" value="Genomic_DNA"/>
</dbReference>
<dbReference type="Proteomes" id="UP000448235">
    <property type="component" value="Unassembled WGS sequence"/>
</dbReference>
<dbReference type="RefSeq" id="WP_161422157.1">
    <property type="nucleotide sequence ID" value="NZ_JARWMY010000002.1"/>
</dbReference>
<dbReference type="AlphaFoldDB" id="A0A7X4VVY0"/>
<sequence length="87" mass="9758">MTTPTYFGLLAEFEGRAEIPLEEVAPRYFGINARTASTRACAQALPVPVYRALDSQKSPWLVSAGDLAEYLDRRKAQARQQWQAVNE</sequence>
<dbReference type="GO" id="GO:0006355">
    <property type="term" value="P:regulation of DNA-templated transcription"/>
    <property type="evidence" value="ECO:0007669"/>
    <property type="project" value="InterPro"/>
</dbReference>
<comment type="caution">
    <text evidence="1">The sequence shown here is derived from an EMBL/GenBank/DDBJ whole genome shotgun (WGS) entry which is preliminary data.</text>
</comment>
<organism evidence="1 2">
    <name type="scientific">Halomonas icarae</name>
    <dbReference type="NCBI Taxonomy" id="2691040"/>
    <lineage>
        <taxon>Bacteria</taxon>
        <taxon>Pseudomonadati</taxon>
        <taxon>Pseudomonadota</taxon>
        <taxon>Gammaproteobacteria</taxon>
        <taxon>Oceanospirillales</taxon>
        <taxon>Halomonadaceae</taxon>
        <taxon>Halomonas</taxon>
    </lineage>
</organism>
<accession>A0A7X4VVY0</accession>
<name>A0A7X4VVY0_9GAMM</name>
<proteinExistence type="predicted"/>
<evidence type="ECO:0000313" key="2">
    <source>
        <dbReference type="Proteomes" id="UP000448235"/>
    </source>
</evidence>
<dbReference type="InterPro" id="IPR020518">
    <property type="entry name" value="Tscrpt_reg_PrtN"/>
</dbReference>